<dbReference type="InterPro" id="IPR013762">
    <property type="entry name" value="Integrase-like_cat_sf"/>
</dbReference>
<dbReference type="Gene3D" id="1.10.443.10">
    <property type="entry name" value="Intergrase catalytic core"/>
    <property type="match status" value="1"/>
</dbReference>
<reference evidence="6 7" key="1">
    <citation type="submission" date="2012-12" db="EMBL/GenBank/DDBJ databases">
        <title>The Genome Sequence of Bacillus cereus HuB4-4.</title>
        <authorList>
            <consortium name="The Broad Institute Genome Sequencing Platform"/>
            <consortium name="The Broad Institute Genome Sequencing Center for Infectious Disease"/>
            <person name="Feldgarden M."/>
            <person name="Van der Auwera G.A."/>
            <person name="Mahillon J."/>
            <person name="Duprez V."/>
            <person name="Timmery S."/>
            <person name="Mattelet C."/>
            <person name="Dierick K."/>
            <person name="Sun M."/>
            <person name="Yu Z."/>
            <person name="Zhu L."/>
            <person name="Hu X."/>
            <person name="Shank E.B."/>
            <person name="Swiecicka I."/>
            <person name="Hansen B.M."/>
            <person name="Andrup L."/>
            <person name="Walker B."/>
            <person name="Young S.K."/>
            <person name="Zeng Q."/>
            <person name="Gargeya S."/>
            <person name="Fitzgerald M."/>
            <person name="Haas B."/>
            <person name="Abouelleil A."/>
            <person name="Alvarado L."/>
            <person name="Arachchi H.M."/>
            <person name="Berlin A.M."/>
            <person name="Chapman S.B."/>
            <person name="Dewar J."/>
            <person name="Goldberg J."/>
            <person name="Griggs A."/>
            <person name="Gujja S."/>
            <person name="Hansen M."/>
            <person name="Howarth C."/>
            <person name="Imamovic A."/>
            <person name="Larimer J."/>
            <person name="McCowan C."/>
            <person name="Murphy C."/>
            <person name="Neiman D."/>
            <person name="Pearson M."/>
            <person name="Priest M."/>
            <person name="Roberts A."/>
            <person name="Saif S."/>
            <person name="Shea T."/>
            <person name="Sisk P."/>
            <person name="Sykes S."/>
            <person name="Wortman J."/>
            <person name="Nusbaum C."/>
            <person name="Birren B."/>
        </authorList>
    </citation>
    <scope>NUCLEOTIDE SEQUENCE [LARGE SCALE GENOMIC DNA]</scope>
    <source>
        <strain evidence="6 7">HuB4-4</strain>
    </source>
</reference>
<comment type="similarity">
    <text evidence="1">Belongs to the 'phage' integrase family.</text>
</comment>
<proteinExistence type="inferred from homology"/>
<name>A0A9W5QQK2_BACCE</name>
<feature type="domain" description="Tyr recombinase" evidence="5">
    <location>
        <begin position="177"/>
        <end position="373"/>
    </location>
</feature>
<evidence type="ECO:0000256" key="1">
    <source>
        <dbReference type="ARBA" id="ARBA00008857"/>
    </source>
</evidence>
<dbReference type="InterPro" id="IPR002104">
    <property type="entry name" value="Integrase_catalytic"/>
</dbReference>
<evidence type="ECO:0000313" key="7">
    <source>
        <dbReference type="Proteomes" id="UP000014009"/>
    </source>
</evidence>
<dbReference type="EMBL" id="AHEF01000083">
    <property type="protein sequence ID" value="EOP82982.1"/>
    <property type="molecule type" value="Genomic_DNA"/>
</dbReference>
<dbReference type="Proteomes" id="UP000014009">
    <property type="component" value="Unassembled WGS sequence"/>
</dbReference>
<dbReference type="Gene3D" id="1.10.150.130">
    <property type="match status" value="1"/>
</dbReference>
<dbReference type="InterPro" id="IPR004107">
    <property type="entry name" value="Integrase_SAM-like_N"/>
</dbReference>
<keyword evidence="4" id="KW-0233">DNA recombination</keyword>
<evidence type="ECO:0000256" key="3">
    <source>
        <dbReference type="ARBA" id="ARBA00023125"/>
    </source>
</evidence>
<dbReference type="PANTHER" id="PTHR30629">
    <property type="entry name" value="PROPHAGE INTEGRASE"/>
    <property type="match status" value="1"/>
</dbReference>
<dbReference type="CDD" id="cd01189">
    <property type="entry name" value="INT_ICEBs1_C_like"/>
    <property type="match status" value="1"/>
</dbReference>
<dbReference type="InterPro" id="IPR011010">
    <property type="entry name" value="DNA_brk_join_enz"/>
</dbReference>
<dbReference type="InterPro" id="IPR028259">
    <property type="entry name" value="AP2-like_int_N"/>
</dbReference>
<dbReference type="Pfam" id="PF00589">
    <property type="entry name" value="Phage_integrase"/>
    <property type="match status" value="1"/>
</dbReference>
<organism evidence="6 7">
    <name type="scientific">Bacillus cereus HuB4-4</name>
    <dbReference type="NCBI Taxonomy" id="1053211"/>
    <lineage>
        <taxon>Bacteria</taxon>
        <taxon>Bacillati</taxon>
        <taxon>Bacillota</taxon>
        <taxon>Bacilli</taxon>
        <taxon>Bacillales</taxon>
        <taxon>Bacillaceae</taxon>
        <taxon>Bacillus</taxon>
        <taxon>Bacillus cereus group</taxon>
    </lineage>
</organism>
<protein>
    <recommendedName>
        <fullName evidence="5">Tyr recombinase domain-containing protein</fullName>
    </recommendedName>
</protein>
<dbReference type="Pfam" id="PF14659">
    <property type="entry name" value="Phage_int_SAM_3"/>
    <property type="match status" value="1"/>
</dbReference>
<dbReference type="InterPro" id="IPR050808">
    <property type="entry name" value="Phage_Integrase"/>
</dbReference>
<dbReference type="GO" id="GO:0015074">
    <property type="term" value="P:DNA integration"/>
    <property type="evidence" value="ECO:0007669"/>
    <property type="project" value="UniProtKB-KW"/>
</dbReference>
<accession>A0A9W5QQK2</accession>
<keyword evidence="3" id="KW-0238">DNA-binding</keyword>
<gene>
    <name evidence="6" type="ORF">IGM_05177</name>
</gene>
<dbReference type="Pfam" id="PF14657">
    <property type="entry name" value="Arm-DNA-bind_4"/>
    <property type="match status" value="1"/>
</dbReference>
<dbReference type="GO" id="GO:0006310">
    <property type="term" value="P:DNA recombination"/>
    <property type="evidence" value="ECO:0007669"/>
    <property type="project" value="UniProtKB-KW"/>
</dbReference>
<evidence type="ECO:0000256" key="2">
    <source>
        <dbReference type="ARBA" id="ARBA00022908"/>
    </source>
</evidence>
<dbReference type="RefSeq" id="WP_016099033.1">
    <property type="nucleotide sequence ID" value="NZ_KB976537.1"/>
</dbReference>
<evidence type="ECO:0000256" key="4">
    <source>
        <dbReference type="ARBA" id="ARBA00023172"/>
    </source>
</evidence>
<dbReference type="PANTHER" id="PTHR30629:SF2">
    <property type="entry name" value="PROPHAGE INTEGRASE INTS-RELATED"/>
    <property type="match status" value="1"/>
</dbReference>
<dbReference type="InterPro" id="IPR010998">
    <property type="entry name" value="Integrase_recombinase_N"/>
</dbReference>
<dbReference type="GO" id="GO:0003677">
    <property type="term" value="F:DNA binding"/>
    <property type="evidence" value="ECO:0007669"/>
    <property type="project" value="UniProtKB-KW"/>
</dbReference>
<dbReference type="AlphaFoldDB" id="A0A9W5QQK2"/>
<evidence type="ECO:0000259" key="5">
    <source>
        <dbReference type="PROSITE" id="PS51898"/>
    </source>
</evidence>
<comment type="caution">
    <text evidence="6">The sequence shown here is derived from an EMBL/GenBank/DDBJ whole genome shotgun (WGS) entry which is preliminary data.</text>
</comment>
<dbReference type="PROSITE" id="PS51898">
    <property type="entry name" value="TYR_RECOMBINASE"/>
    <property type="match status" value="1"/>
</dbReference>
<sequence>MKMHKSKKDNDLFYYFNTKDEKLWCYRHRYYDALGKRREKYKQGFKNEKDAYRALLEIKASVLNGDTKQVENSNLTISEWLDIWFEAHKNDWKISSQIQRKNAIKYQMKPILGKYKLADLDKTTYKRVFINELLKKYEPSTVQLFHRLFKVAINAAVDDEIIPRNRFNKITIKNERTDDNFLTADELKKFLSSAKELENITNYTLLLLLAFTGLRKGESLGLKWENIDFENNTLTVERTRDNKGARTPKTQNSYRTILIDDTLIKQLKTYHIWCKETKLSFGTRLSDKDFIFISYQTGTPITDNAIKFSMDRLIKKTGYKRITPHGLRHTHATILISQRIPVKVIADRLGNTPAMILDIYGHSFKQLEEETVESFSKALSM</sequence>
<keyword evidence="2" id="KW-0229">DNA integration</keyword>
<dbReference type="SUPFAM" id="SSF56349">
    <property type="entry name" value="DNA breaking-rejoining enzymes"/>
    <property type="match status" value="1"/>
</dbReference>
<evidence type="ECO:0000313" key="6">
    <source>
        <dbReference type="EMBL" id="EOP82982.1"/>
    </source>
</evidence>